<evidence type="ECO:0000256" key="6">
    <source>
        <dbReference type="ARBA" id="ARBA00022448"/>
    </source>
</evidence>
<evidence type="ECO:0000256" key="3">
    <source>
        <dbReference type="ARBA" id="ARBA00006742"/>
    </source>
</evidence>
<keyword evidence="11" id="KW-0811">Translocation</keyword>
<evidence type="ECO:0000256" key="8">
    <source>
        <dbReference type="ARBA" id="ARBA00022692"/>
    </source>
</evidence>
<reference evidence="14 15" key="2">
    <citation type="submission" date="2014-10" db="EMBL/GenBank/DDBJ databases">
        <title>Paracoccus sanguinis sp. nov., isolated from clinical specimens of New York State patients.</title>
        <authorList>
            <person name="Mingle L.A."/>
            <person name="Cole J.A."/>
            <person name="Lapierre P."/>
            <person name="Musser K.A."/>
        </authorList>
    </citation>
    <scope>NUCLEOTIDE SEQUENCE [LARGE SCALE GENOMIC DNA]</scope>
    <source>
        <strain evidence="14 15">HAMBI 3106</strain>
    </source>
</reference>
<dbReference type="InterPro" id="IPR003849">
    <property type="entry name" value="Preprotein_translocase_YajC"/>
</dbReference>
<dbReference type="EMBL" id="JRKS01000040">
    <property type="protein sequence ID" value="KGJ04694.1"/>
    <property type="molecule type" value="Genomic_DNA"/>
</dbReference>
<dbReference type="GO" id="GO:0015031">
    <property type="term" value="P:protein transport"/>
    <property type="evidence" value="ECO:0007669"/>
    <property type="project" value="UniProtKB-KW"/>
</dbReference>
<evidence type="ECO:0000256" key="12">
    <source>
        <dbReference type="ARBA" id="ARBA00023136"/>
    </source>
</evidence>
<keyword evidence="10 13" id="KW-1133">Transmembrane helix</keyword>
<feature type="transmembrane region" description="Helical" evidence="13">
    <location>
        <begin position="20"/>
        <end position="39"/>
    </location>
</feature>
<dbReference type="SMART" id="SM01323">
    <property type="entry name" value="YajC"/>
    <property type="match status" value="1"/>
</dbReference>
<dbReference type="Proteomes" id="UP000029917">
    <property type="component" value="Unassembled WGS sequence"/>
</dbReference>
<keyword evidence="8 13" id="KW-0812">Transmembrane</keyword>
<dbReference type="RefSeq" id="WP_036720509.1">
    <property type="nucleotide sequence ID" value="NZ_JRKS01000040.1"/>
</dbReference>
<dbReference type="Pfam" id="PF02699">
    <property type="entry name" value="YajC"/>
    <property type="match status" value="1"/>
</dbReference>
<organism evidence="14 15">
    <name type="scientific">Paracoccus sphaerophysae</name>
    <dbReference type="NCBI Taxonomy" id="690417"/>
    <lineage>
        <taxon>Bacteria</taxon>
        <taxon>Pseudomonadati</taxon>
        <taxon>Pseudomonadota</taxon>
        <taxon>Alphaproteobacteria</taxon>
        <taxon>Rhodobacterales</taxon>
        <taxon>Paracoccaceae</taxon>
        <taxon>Paracoccus</taxon>
    </lineage>
</organism>
<dbReference type="NCBIfam" id="TIGR00739">
    <property type="entry name" value="yajC"/>
    <property type="match status" value="1"/>
</dbReference>
<keyword evidence="6" id="KW-0813">Transport</keyword>
<comment type="similarity">
    <text evidence="3">Belongs to the YajC family.</text>
</comment>
<evidence type="ECO:0000256" key="9">
    <source>
        <dbReference type="ARBA" id="ARBA00022927"/>
    </source>
</evidence>
<dbReference type="STRING" id="690417.IC63_11915"/>
<dbReference type="GO" id="GO:0005886">
    <property type="term" value="C:plasma membrane"/>
    <property type="evidence" value="ECO:0007669"/>
    <property type="project" value="UniProtKB-SubCell"/>
</dbReference>
<keyword evidence="15" id="KW-1185">Reference proteome</keyword>
<dbReference type="PANTHER" id="PTHR33909:SF1">
    <property type="entry name" value="SEC TRANSLOCON ACCESSORY COMPLEX SUBUNIT YAJC"/>
    <property type="match status" value="1"/>
</dbReference>
<evidence type="ECO:0000256" key="7">
    <source>
        <dbReference type="ARBA" id="ARBA00022475"/>
    </source>
</evidence>
<accession>A0A099F2M7</accession>
<comment type="function">
    <text evidence="1">The SecYEG-SecDF-YajC-YidC holo-translocon (HTL) protein secretase/insertase is a supercomplex required for protein secretion, insertion of proteins into membranes, and assembly of membrane protein complexes. While the SecYEG complex is essential for assembly of a number of proteins and complexes, the SecDF-YajC-YidC subcomplex facilitates these functions.</text>
</comment>
<protein>
    <recommendedName>
        <fullName evidence="5">Sec translocon accessory complex subunit YajC</fullName>
    </recommendedName>
</protein>
<comment type="caution">
    <text evidence="14">The sequence shown here is derived from an EMBL/GenBank/DDBJ whole genome shotgun (WGS) entry which is preliminary data.</text>
</comment>
<keyword evidence="7" id="KW-1003">Cell membrane</keyword>
<evidence type="ECO:0000256" key="5">
    <source>
        <dbReference type="ARBA" id="ARBA00014962"/>
    </source>
</evidence>
<evidence type="ECO:0000313" key="14">
    <source>
        <dbReference type="EMBL" id="KGJ04694.1"/>
    </source>
</evidence>
<gene>
    <name evidence="14" type="ORF">IC63_11915</name>
</gene>
<evidence type="ECO:0000256" key="13">
    <source>
        <dbReference type="SAM" id="Phobius"/>
    </source>
</evidence>
<reference evidence="14 15" key="1">
    <citation type="submission" date="2014-09" db="EMBL/GenBank/DDBJ databases">
        <authorList>
            <person name="McGinnis J.M."/>
            <person name="Wolfgang W.J."/>
        </authorList>
    </citation>
    <scope>NUCLEOTIDE SEQUENCE [LARGE SCALE GENOMIC DNA]</scope>
    <source>
        <strain evidence="14 15">HAMBI 3106</strain>
    </source>
</reference>
<evidence type="ECO:0000256" key="10">
    <source>
        <dbReference type="ARBA" id="ARBA00022989"/>
    </source>
</evidence>
<evidence type="ECO:0000256" key="4">
    <source>
        <dbReference type="ARBA" id="ARBA00011718"/>
    </source>
</evidence>
<proteinExistence type="inferred from homology"/>
<evidence type="ECO:0000256" key="2">
    <source>
        <dbReference type="ARBA" id="ARBA00004162"/>
    </source>
</evidence>
<keyword evidence="12 13" id="KW-0472">Membrane</keyword>
<evidence type="ECO:0000256" key="1">
    <source>
        <dbReference type="ARBA" id="ARBA00002061"/>
    </source>
</evidence>
<keyword evidence="9" id="KW-0653">Protein transport</keyword>
<dbReference type="AlphaFoldDB" id="A0A099F2M7"/>
<dbReference type="PRINTS" id="PR01853">
    <property type="entry name" value="YAJCTRNLCASE"/>
</dbReference>
<name>A0A099F2M7_9RHOB</name>
<dbReference type="PANTHER" id="PTHR33909">
    <property type="entry name" value="SEC TRANSLOCON ACCESSORY COMPLEX SUBUNIT YAJC"/>
    <property type="match status" value="1"/>
</dbReference>
<sequence>MFVTPAYAQAAASPAGGAAAFAQFIPLLLVFVIMYFLILRPQQKKMSQHRAMVEALKKGDTVVTQGGLIGKVIAVRDDELDVEIAQGVKVRVVRGTVAQVLTRTAPAAANS</sequence>
<comment type="subcellular location">
    <subcellularLocation>
        <location evidence="2">Cell membrane</location>
        <topology evidence="2">Single-pass membrane protein</topology>
    </subcellularLocation>
</comment>
<comment type="subunit">
    <text evidence="4">Part of the SecDF-YidC-YajC translocase complex. The SecDF-YidC-YajC translocase forms a supercomplex with SecYEG, called the holo-translocon (HTL).</text>
</comment>
<dbReference type="OrthoDB" id="9811406at2"/>
<evidence type="ECO:0000256" key="11">
    <source>
        <dbReference type="ARBA" id="ARBA00023010"/>
    </source>
</evidence>
<evidence type="ECO:0000313" key="15">
    <source>
        <dbReference type="Proteomes" id="UP000029917"/>
    </source>
</evidence>